<proteinExistence type="predicted"/>
<dbReference type="Pfam" id="PF09286">
    <property type="entry name" value="Pro-kuma_activ"/>
    <property type="match status" value="1"/>
</dbReference>
<protein>
    <submittedName>
        <fullName evidence="9">Putative Protease</fullName>
    </submittedName>
</protein>
<dbReference type="SMART" id="SM00944">
    <property type="entry name" value="Pro-kuma_activ"/>
    <property type="match status" value="1"/>
</dbReference>
<name>E6PX73_9ZZZZ</name>
<dbReference type="SUPFAM" id="SSF54897">
    <property type="entry name" value="Protease propeptides/inhibitors"/>
    <property type="match status" value="1"/>
</dbReference>
<dbReference type="CDD" id="cd11377">
    <property type="entry name" value="Pro-peptidase_S53"/>
    <property type="match status" value="1"/>
</dbReference>
<dbReference type="Gene3D" id="3.40.50.200">
    <property type="entry name" value="Peptidase S8/S53 domain"/>
    <property type="match status" value="1"/>
</dbReference>
<dbReference type="EMBL" id="CABN01000026">
    <property type="protein sequence ID" value="CBH99532.1"/>
    <property type="molecule type" value="Genomic_DNA"/>
</dbReference>
<comment type="caution">
    <text evidence="9">The sequence shown here is derived from an EMBL/GenBank/DDBJ whole genome shotgun (WGS) entry which is preliminary data.</text>
</comment>
<dbReference type="InterPro" id="IPR036852">
    <property type="entry name" value="Peptidase_S8/S53_dom_sf"/>
</dbReference>
<evidence type="ECO:0000256" key="4">
    <source>
        <dbReference type="ARBA" id="ARBA00022801"/>
    </source>
</evidence>
<dbReference type="PROSITE" id="PS00138">
    <property type="entry name" value="SUBTILASE_SER"/>
    <property type="match status" value="1"/>
</dbReference>
<dbReference type="InterPro" id="IPR030400">
    <property type="entry name" value="Sedolisin_dom"/>
</dbReference>
<dbReference type="InterPro" id="IPR023828">
    <property type="entry name" value="Peptidase_S8_Ser-AS"/>
</dbReference>
<dbReference type="AlphaFoldDB" id="E6PX73"/>
<sequence>MTLYGNTPRWAAPQFDLGPIAPETRLDRIVLQLKIDPARQRSLDGLLLAQHQPGSALFHRWLTPAEFGQRFGVSDQELARVTGWLASHGFQIEPIPTGRRLILFSGTEGAVEDAFHVQVHRYTVGGQVHIANSQDPQIPRALANVVEGILSLHDLPRQSQIAREIPVGGLDAVHPPRLRPLYTQGTTHYLFPADFATIYDLNPLYTTGISGAGASIAIVGRSNIVPGDVTEFRSFANLPGGPAPNVILDGTDPGLVPGDQDEATLDIEWSGAVAPAVTVNYVAAASTSATDGVDLAAAYVVNNRTALVMSTSFATCESQMGTTELAFYNSLWTQAASEGISAFVAAGDSGAAGCSVGSASAASGQAINGMCSSPWATCVGGTEFNEGDNTYWNPTDGPGNESALGYIPEVVWNESGANGGSLLWASGGGVSTVYPQPPWQAGVPGANSNGMRAVPDVALTAAEHDGYLVCLNGSWYVFSGTSASSPTFAAIMALVTERQNGAGQGSANPGLYGMLTAAINPFHTTLGGNNSVPGVAGYSASGTLYNLATGLGSVDALELVDNWVFNPAGIAESFTLKPSITALTLVAGRSATFTVAASATSGYAGVITLTGTAPLGVTLSFQPATITPGQSATVTVTASASAPASPAGQPGAITITGTGEGASAAKQTLFVALTVQTAPQLSLTSSASALTVLQGGSTSIILTIATGGVYSGPVTLSVTGLPGGVTTTWSQSTITPPANTAATSAVTLTLSAAASAPTISNAPLRITASGDNLQAIATPTLTVVAPASAALSLSASSSSFTVVAGASTVIPVTVHTAKNVSGPITVGISGLPAGVVATWSTTRFEASAAQTSTPLTLTLQAIPTAPITVAPVPLTLVAFGDGLDASFPATLAVSQPSSIQLALDSNSASLNTNSATGGAVNLVATIKRLGSITLASNLSDVRLSVRGLPAGVSANWSAVTLDAAGEPQATLSITATLTAQIGDFRLLLLSSVTDAVSGAAYYAMQPVALAVHPANSLTLTVPAVDSKLLLTPGGGAEVPVQVSAQAPLLDPVRLTIMGLPRGVTAAWSANPLTLSGGAATATLALRVDPSTRPFFGAIRIAAAADGLAAQQTIAISIY</sequence>
<dbReference type="PANTHER" id="PTHR14218:SF15">
    <property type="entry name" value="TRIPEPTIDYL-PEPTIDASE 1"/>
    <property type="match status" value="1"/>
</dbReference>
<evidence type="ECO:0000256" key="7">
    <source>
        <dbReference type="ARBA" id="ARBA00023145"/>
    </source>
</evidence>
<keyword evidence="2 9" id="KW-0645">Protease</keyword>
<keyword evidence="6" id="KW-0106">Calcium</keyword>
<evidence type="ECO:0000259" key="8">
    <source>
        <dbReference type="PROSITE" id="PS51695"/>
    </source>
</evidence>
<evidence type="ECO:0000256" key="2">
    <source>
        <dbReference type="ARBA" id="ARBA00022670"/>
    </source>
</evidence>
<dbReference type="CDD" id="cd04056">
    <property type="entry name" value="Peptidases_S53"/>
    <property type="match status" value="1"/>
</dbReference>
<evidence type="ECO:0000256" key="5">
    <source>
        <dbReference type="ARBA" id="ARBA00022825"/>
    </source>
</evidence>
<dbReference type="InterPro" id="IPR015366">
    <property type="entry name" value="S53_propep"/>
</dbReference>
<dbReference type="GO" id="GO:0006508">
    <property type="term" value="P:proteolysis"/>
    <property type="evidence" value="ECO:0007669"/>
    <property type="project" value="UniProtKB-KW"/>
</dbReference>
<keyword evidence="7" id="KW-0865">Zymogen</keyword>
<dbReference type="PANTHER" id="PTHR14218">
    <property type="entry name" value="PROTEASE S8 TRIPEPTIDYL PEPTIDASE I CLN2"/>
    <property type="match status" value="1"/>
</dbReference>
<comment type="cofactor">
    <cofactor evidence="1">
        <name>Ca(2+)</name>
        <dbReference type="ChEBI" id="CHEBI:29108"/>
    </cofactor>
</comment>
<evidence type="ECO:0000256" key="3">
    <source>
        <dbReference type="ARBA" id="ARBA00022723"/>
    </source>
</evidence>
<gene>
    <name evidence="9" type="ORF">CARN3_0463</name>
</gene>
<dbReference type="PROSITE" id="PS51695">
    <property type="entry name" value="SEDOLISIN"/>
    <property type="match status" value="1"/>
</dbReference>
<dbReference type="SUPFAM" id="SSF52743">
    <property type="entry name" value="Subtilisin-like"/>
    <property type="match status" value="1"/>
</dbReference>
<keyword evidence="3" id="KW-0479">Metal-binding</keyword>
<evidence type="ECO:0000313" key="9">
    <source>
        <dbReference type="EMBL" id="CBH99532.1"/>
    </source>
</evidence>
<feature type="domain" description="Peptidase S53" evidence="8">
    <location>
        <begin position="189"/>
        <end position="566"/>
    </location>
</feature>
<reference evidence="9" key="1">
    <citation type="submission" date="2009-10" db="EMBL/GenBank/DDBJ databases">
        <title>Diversity of trophic interactions inside an arsenic-rich microbial ecosystem.</title>
        <authorList>
            <person name="Bertin P.N."/>
            <person name="Heinrich-Salmeron A."/>
            <person name="Pelletier E."/>
            <person name="Goulhen-Chollet F."/>
            <person name="Arsene-Ploetze F."/>
            <person name="Gallien S."/>
            <person name="Calteau A."/>
            <person name="Vallenet D."/>
            <person name="Casiot C."/>
            <person name="Chane-Woon-Ming B."/>
            <person name="Giloteaux L."/>
            <person name="Barakat M."/>
            <person name="Bonnefoy V."/>
            <person name="Bruneel O."/>
            <person name="Chandler M."/>
            <person name="Cleiss J."/>
            <person name="Duran R."/>
            <person name="Elbaz-Poulichet F."/>
            <person name="Fonknechten N."/>
            <person name="Lauga B."/>
            <person name="Mornico D."/>
            <person name="Ortet P."/>
            <person name="Schaeffer C."/>
            <person name="Siguier P."/>
            <person name="Alexander Thil Smith A."/>
            <person name="Van Dorsselaer A."/>
            <person name="Weissenbach J."/>
            <person name="Medigue C."/>
            <person name="Le Paslier D."/>
        </authorList>
    </citation>
    <scope>NUCLEOTIDE SEQUENCE</scope>
</reference>
<evidence type="ECO:0000256" key="6">
    <source>
        <dbReference type="ARBA" id="ARBA00022837"/>
    </source>
</evidence>
<accession>E6PX73</accession>
<dbReference type="InterPro" id="IPR050819">
    <property type="entry name" value="Tripeptidyl-peptidase_I"/>
</dbReference>
<dbReference type="GO" id="GO:0046872">
    <property type="term" value="F:metal ion binding"/>
    <property type="evidence" value="ECO:0007669"/>
    <property type="project" value="UniProtKB-KW"/>
</dbReference>
<dbReference type="GO" id="GO:0008240">
    <property type="term" value="F:tripeptidyl-peptidase activity"/>
    <property type="evidence" value="ECO:0007669"/>
    <property type="project" value="TreeGrafter"/>
</dbReference>
<dbReference type="GO" id="GO:0004252">
    <property type="term" value="F:serine-type endopeptidase activity"/>
    <property type="evidence" value="ECO:0007669"/>
    <property type="project" value="InterPro"/>
</dbReference>
<keyword evidence="5" id="KW-0720">Serine protease</keyword>
<evidence type="ECO:0000256" key="1">
    <source>
        <dbReference type="ARBA" id="ARBA00001913"/>
    </source>
</evidence>
<keyword evidence="4" id="KW-0378">Hydrolase</keyword>
<organism evidence="9">
    <name type="scientific">mine drainage metagenome</name>
    <dbReference type="NCBI Taxonomy" id="410659"/>
    <lineage>
        <taxon>unclassified sequences</taxon>
        <taxon>metagenomes</taxon>
        <taxon>ecological metagenomes</taxon>
    </lineage>
</organism>